<dbReference type="InterPro" id="IPR000608">
    <property type="entry name" value="UBC"/>
</dbReference>
<dbReference type="Gene3D" id="3.10.110.10">
    <property type="entry name" value="Ubiquitin Conjugating Enzyme"/>
    <property type="match status" value="1"/>
</dbReference>
<dbReference type="OrthoDB" id="1158011at2759"/>
<dbReference type="InterPro" id="IPR050113">
    <property type="entry name" value="Ub_conjugating_enzyme"/>
</dbReference>
<protein>
    <recommendedName>
        <fullName evidence="1">UBC core domain-containing protein</fullName>
    </recommendedName>
</protein>
<feature type="domain" description="UBC core" evidence="1">
    <location>
        <begin position="1"/>
        <end position="134"/>
    </location>
</feature>
<proteinExistence type="predicted"/>
<dbReference type="PROSITE" id="PS50127">
    <property type="entry name" value="UBC_2"/>
    <property type="match status" value="1"/>
</dbReference>
<dbReference type="SUPFAM" id="SSF54495">
    <property type="entry name" value="UBC-like"/>
    <property type="match status" value="1"/>
</dbReference>
<sequence length="149" mass="16947">MLCRKFYVHDNLFEWHFTIQGPPGTDYEGGRYHGRILLPPEYPMKPPSIVILTPNGRFELNQKICLSASAYHPEMWQASWGIRTMLLALVGFMPTDGKGTIGSLDCTPEARRQMAISLAIPGKRAPMLTRLYRGPYLDQRTPMVPLAWL</sequence>
<evidence type="ECO:0000313" key="2">
    <source>
        <dbReference type="EnsemblMetazoa" id="Aqu2.1.04634_001"/>
    </source>
</evidence>
<dbReference type="PANTHER" id="PTHR24067">
    <property type="entry name" value="UBIQUITIN-CONJUGATING ENZYME E2"/>
    <property type="match status" value="1"/>
</dbReference>
<dbReference type="InterPro" id="IPR016135">
    <property type="entry name" value="UBQ-conjugating_enzyme/RWD"/>
</dbReference>
<dbReference type="EnsemblMetazoa" id="Aqu2.1.04634_001">
    <property type="protein sequence ID" value="Aqu2.1.04634_001"/>
    <property type="gene ID" value="Aqu2.1.04634"/>
</dbReference>
<organism evidence="2">
    <name type="scientific">Amphimedon queenslandica</name>
    <name type="common">Sponge</name>
    <dbReference type="NCBI Taxonomy" id="400682"/>
    <lineage>
        <taxon>Eukaryota</taxon>
        <taxon>Metazoa</taxon>
        <taxon>Porifera</taxon>
        <taxon>Demospongiae</taxon>
        <taxon>Heteroscleromorpha</taxon>
        <taxon>Haplosclerida</taxon>
        <taxon>Niphatidae</taxon>
        <taxon>Amphimedon</taxon>
    </lineage>
</organism>
<name>A0A1X7SRH7_AMPQE</name>
<dbReference type="eggNOG" id="KOG0428">
    <property type="taxonomic scope" value="Eukaryota"/>
</dbReference>
<dbReference type="STRING" id="400682.A0A1X7SRH7"/>
<accession>A0A1X7SRH7</accession>
<reference evidence="2" key="1">
    <citation type="submission" date="2017-05" db="UniProtKB">
        <authorList>
            <consortium name="EnsemblMetazoa"/>
        </authorList>
    </citation>
    <scope>IDENTIFICATION</scope>
</reference>
<dbReference type="InParanoid" id="A0A1X7SRH7"/>
<dbReference type="AlphaFoldDB" id="A0A1X7SRH7"/>
<dbReference type="SMART" id="SM00212">
    <property type="entry name" value="UBCc"/>
    <property type="match status" value="1"/>
</dbReference>
<evidence type="ECO:0000259" key="1">
    <source>
        <dbReference type="PROSITE" id="PS50127"/>
    </source>
</evidence>
<dbReference type="CDD" id="cd23799">
    <property type="entry name" value="UBCc_UBE2J"/>
    <property type="match status" value="1"/>
</dbReference>
<dbReference type="Pfam" id="PF00179">
    <property type="entry name" value="UQ_con"/>
    <property type="match status" value="1"/>
</dbReference>